<proteinExistence type="predicted"/>
<organism evidence="8 9">
    <name type="scientific">Lodderomyces beijingensis</name>
    <dbReference type="NCBI Taxonomy" id="1775926"/>
    <lineage>
        <taxon>Eukaryota</taxon>
        <taxon>Fungi</taxon>
        <taxon>Dikarya</taxon>
        <taxon>Ascomycota</taxon>
        <taxon>Saccharomycotina</taxon>
        <taxon>Pichiomycetes</taxon>
        <taxon>Debaryomycetaceae</taxon>
        <taxon>Candida/Lodderomyces clade</taxon>
        <taxon>Lodderomyces</taxon>
    </lineage>
</organism>
<evidence type="ECO:0000313" key="9">
    <source>
        <dbReference type="Proteomes" id="UP001497383"/>
    </source>
</evidence>
<dbReference type="PANTHER" id="PTHR16133:SF0">
    <property type="entry name" value="ZINC_IRON REGULATED TRANSPORTER-RELATED PROTEIN 102B, ISOFORM E"/>
    <property type="match status" value="1"/>
</dbReference>
<comment type="subcellular location">
    <subcellularLocation>
        <location evidence="1">Endomembrane system</location>
        <topology evidence="1">Multi-pass membrane protein</topology>
    </subcellularLocation>
    <subcellularLocation>
        <location evidence="2">Golgi apparatus membrane</location>
    </subcellularLocation>
</comment>
<gene>
    <name evidence="8" type="ORF">LODBEIA_P21270</name>
</gene>
<keyword evidence="3 7" id="KW-0812">Transmembrane</keyword>
<evidence type="ECO:0000313" key="8">
    <source>
        <dbReference type="EMBL" id="CAK9437749.1"/>
    </source>
</evidence>
<keyword evidence="9" id="KW-1185">Reference proteome</keyword>
<feature type="transmembrane region" description="Helical" evidence="7">
    <location>
        <begin position="184"/>
        <end position="206"/>
    </location>
</feature>
<sequence length="281" mass="30644">MPFTVAQFIQLLVITVSIVVATLVAGVIPVKFTNVTDTKLTYLTQFSIGVLLGTAFLIILPEGVEVLNESGYDWGAESIGYPMFLGFTMMYVLDKIFTSHGLNSQKSSSSGVSSILQSILRSSLTLGLVVHGSVDGVSLGAAYLDQSGRFHATIVVALVLHRIPTAFSLGTILTKEAVPDRHLYWHLVFFALSTPIFAWVTVTLVLMLEINVLYVTGLLLLFSAGTFLYVVNHVMQEFNDECGQLPPRSNSSEETVTTTSNHRMIPFLGLTVPILLSLIKE</sequence>
<dbReference type="InterPro" id="IPR003689">
    <property type="entry name" value="ZIP"/>
</dbReference>
<dbReference type="EMBL" id="OZ022407">
    <property type="protein sequence ID" value="CAK9437749.1"/>
    <property type="molecule type" value="Genomic_DNA"/>
</dbReference>
<keyword evidence="6 7" id="KW-0472">Membrane</keyword>
<evidence type="ECO:0000256" key="7">
    <source>
        <dbReference type="SAM" id="Phobius"/>
    </source>
</evidence>
<evidence type="ECO:0008006" key="10">
    <source>
        <dbReference type="Google" id="ProtNLM"/>
    </source>
</evidence>
<keyword evidence="5" id="KW-0333">Golgi apparatus</keyword>
<evidence type="ECO:0000256" key="1">
    <source>
        <dbReference type="ARBA" id="ARBA00004127"/>
    </source>
</evidence>
<dbReference type="Proteomes" id="UP001497383">
    <property type="component" value="Chromosome 3"/>
</dbReference>
<dbReference type="Pfam" id="PF02535">
    <property type="entry name" value="Zip"/>
    <property type="match status" value="1"/>
</dbReference>
<accession>A0ABP0ZIA8</accession>
<evidence type="ECO:0000256" key="6">
    <source>
        <dbReference type="ARBA" id="ARBA00023136"/>
    </source>
</evidence>
<feature type="transmembrane region" description="Helical" evidence="7">
    <location>
        <begin position="212"/>
        <end position="231"/>
    </location>
</feature>
<feature type="transmembrane region" description="Helical" evidence="7">
    <location>
        <begin position="40"/>
        <end position="59"/>
    </location>
</feature>
<protein>
    <recommendedName>
        <fullName evidence="10">Zinc/iron permease</fullName>
    </recommendedName>
</protein>
<dbReference type="PANTHER" id="PTHR16133">
    <property type="entry name" value="SOLUTE CARRIER FAMILY 39 ZINC TRANSPORTER , MEMBER 9-RELATED"/>
    <property type="match status" value="1"/>
</dbReference>
<evidence type="ECO:0000256" key="2">
    <source>
        <dbReference type="ARBA" id="ARBA00004394"/>
    </source>
</evidence>
<name>A0ABP0ZIA8_9ASCO</name>
<evidence type="ECO:0000256" key="4">
    <source>
        <dbReference type="ARBA" id="ARBA00022989"/>
    </source>
</evidence>
<feature type="transmembrane region" description="Helical" evidence="7">
    <location>
        <begin position="6"/>
        <end position="28"/>
    </location>
</feature>
<keyword evidence="4 7" id="KW-1133">Transmembrane helix</keyword>
<evidence type="ECO:0000256" key="3">
    <source>
        <dbReference type="ARBA" id="ARBA00022692"/>
    </source>
</evidence>
<dbReference type="GeneID" id="92207323"/>
<dbReference type="RefSeq" id="XP_066829065.1">
    <property type="nucleotide sequence ID" value="XM_066972092.1"/>
</dbReference>
<feature type="transmembrane region" description="Helical" evidence="7">
    <location>
        <begin position="79"/>
        <end position="98"/>
    </location>
</feature>
<evidence type="ECO:0000256" key="5">
    <source>
        <dbReference type="ARBA" id="ARBA00023034"/>
    </source>
</evidence>
<dbReference type="InterPro" id="IPR045891">
    <property type="entry name" value="ZIP9"/>
</dbReference>
<reference evidence="8 9" key="1">
    <citation type="submission" date="2024-03" db="EMBL/GenBank/DDBJ databases">
        <authorList>
            <person name="Brejova B."/>
        </authorList>
    </citation>
    <scope>NUCLEOTIDE SEQUENCE [LARGE SCALE GENOMIC DNA]</scope>
    <source>
        <strain evidence="8 9">CBS 14171</strain>
    </source>
</reference>